<protein>
    <recommendedName>
        <fullName evidence="2">FANCI solenoid 3 domain-containing protein</fullName>
    </recommendedName>
</protein>
<feature type="non-terminal residue" evidence="3">
    <location>
        <position position="138"/>
    </location>
</feature>
<organism evidence="3">
    <name type="scientific">Pectinophora gossypiella</name>
    <name type="common">Cotton pink bollworm</name>
    <name type="synonym">Depressaria gossypiella</name>
    <dbReference type="NCBI Taxonomy" id="13191"/>
    <lineage>
        <taxon>Eukaryota</taxon>
        <taxon>Metazoa</taxon>
        <taxon>Ecdysozoa</taxon>
        <taxon>Arthropoda</taxon>
        <taxon>Hexapoda</taxon>
        <taxon>Insecta</taxon>
        <taxon>Pterygota</taxon>
        <taxon>Neoptera</taxon>
        <taxon>Endopterygota</taxon>
        <taxon>Lepidoptera</taxon>
        <taxon>Glossata</taxon>
        <taxon>Ditrysia</taxon>
        <taxon>Gelechioidea</taxon>
        <taxon>Gelechiidae</taxon>
        <taxon>Apatetrinae</taxon>
        <taxon>Pectinophora</taxon>
    </lineage>
</organism>
<name>A0A1E1WBP4_PECGO</name>
<feature type="domain" description="FANCI solenoid 3" evidence="2">
    <location>
        <begin position="89"/>
        <end position="134"/>
    </location>
</feature>
<accession>A0A1E1WBP4</accession>
<dbReference type="EMBL" id="GDQN01006642">
    <property type="protein sequence ID" value="JAT84412.1"/>
    <property type="molecule type" value="Transcribed_RNA"/>
</dbReference>
<dbReference type="InterPro" id="IPR029313">
    <property type="entry name" value="FANCI_S3"/>
</dbReference>
<gene>
    <name evidence="3" type="ORF">g.3081</name>
</gene>
<evidence type="ECO:0000256" key="1">
    <source>
        <dbReference type="SAM" id="MobiDB-lite"/>
    </source>
</evidence>
<evidence type="ECO:0000313" key="3">
    <source>
        <dbReference type="EMBL" id="JAT84412.1"/>
    </source>
</evidence>
<evidence type="ECO:0000259" key="2">
    <source>
        <dbReference type="Pfam" id="PF14677"/>
    </source>
</evidence>
<feature type="non-terminal residue" evidence="3">
    <location>
        <position position="1"/>
    </location>
</feature>
<dbReference type="Pfam" id="PF14677">
    <property type="entry name" value="FANCI_S3"/>
    <property type="match status" value="1"/>
</dbReference>
<dbReference type="OrthoDB" id="195089at2759"/>
<dbReference type="AlphaFoldDB" id="A0A1E1WBP4"/>
<proteinExistence type="predicted"/>
<reference evidence="3" key="1">
    <citation type="submission" date="2015-09" db="EMBL/GenBank/DDBJ databases">
        <title>De novo assembly of Pectinophora gossypiella (Pink Bollworm) gut transcriptome.</title>
        <authorList>
            <person name="Tassone E.E."/>
        </authorList>
    </citation>
    <scope>NUCLEOTIDE SEQUENCE</scope>
</reference>
<feature type="region of interest" description="Disordered" evidence="1">
    <location>
        <begin position="32"/>
        <end position="73"/>
    </location>
</feature>
<sequence>HQIMQWSTTSDNPAARVYDLFKACNHLLEQTKAPPKLGKKSSKSTLNETRETVKSQKTQKSQKEKGKAPTKVSNLVKDRAGPFKTLPCVWDLKLCLRVLELLYNENVPWCSLEHRNYLRSRRDFHQWALRCVTSSVGA</sequence>